<keyword evidence="5" id="KW-1185">Reference proteome</keyword>
<dbReference type="SUPFAM" id="SSF51261">
    <property type="entry name" value="Duplicated hybrid motif"/>
    <property type="match status" value="1"/>
</dbReference>
<dbReference type="RefSeq" id="WP_307225689.1">
    <property type="nucleotide sequence ID" value="NZ_JAUSTT010000001.1"/>
</dbReference>
<dbReference type="PANTHER" id="PTHR21666:SF274">
    <property type="entry name" value="STAGE IV SPORULATION PROTEIN FA"/>
    <property type="match status" value="1"/>
</dbReference>
<feature type="transmembrane region" description="Helical" evidence="2">
    <location>
        <begin position="64"/>
        <end position="82"/>
    </location>
</feature>
<protein>
    <submittedName>
        <fullName evidence="4">Stage IV sporulation protein FA</fullName>
    </submittedName>
</protein>
<keyword evidence="2" id="KW-1133">Transmembrane helix</keyword>
<evidence type="ECO:0000256" key="1">
    <source>
        <dbReference type="SAM" id="MobiDB-lite"/>
    </source>
</evidence>
<name>A0ABT9WME1_9BACI</name>
<dbReference type="Proteomes" id="UP001223586">
    <property type="component" value="Unassembled WGS sequence"/>
</dbReference>
<reference evidence="4 5" key="1">
    <citation type="submission" date="2023-07" db="EMBL/GenBank/DDBJ databases">
        <title>Genomic Encyclopedia of Type Strains, Phase IV (KMG-IV): sequencing the most valuable type-strain genomes for metagenomic binning, comparative biology and taxonomic classification.</title>
        <authorList>
            <person name="Goeker M."/>
        </authorList>
    </citation>
    <scope>NUCLEOTIDE SEQUENCE [LARGE SCALE GENOMIC DNA]</scope>
    <source>
        <strain evidence="4 5">DSM 23837</strain>
    </source>
</reference>
<feature type="domain" description="M23ase beta-sheet core" evidence="3">
    <location>
        <begin position="156"/>
        <end position="249"/>
    </location>
</feature>
<feature type="compositionally biased region" description="Basic and acidic residues" evidence="1">
    <location>
        <begin position="1"/>
        <end position="10"/>
    </location>
</feature>
<keyword evidence="2" id="KW-0812">Transmembrane</keyword>
<keyword evidence="2" id="KW-0472">Membrane</keyword>
<proteinExistence type="predicted"/>
<dbReference type="Gene3D" id="2.70.70.10">
    <property type="entry name" value="Glucose Permease (Domain IIA)"/>
    <property type="match status" value="1"/>
</dbReference>
<evidence type="ECO:0000256" key="2">
    <source>
        <dbReference type="SAM" id="Phobius"/>
    </source>
</evidence>
<dbReference type="PANTHER" id="PTHR21666">
    <property type="entry name" value="PEPTIDASE-RELATED"/>
    <property type="match status" value="1"/>
</dbReference>
<organism evidence="4 5">
    <name type="scientific">Bacillus chungangensis</name>
    <dbReference type="NCBI Taxonomy" id="587633"/>
    <lineage>
        <taxon>Bacteria</taxon>
        <taxon>Bacillati</taxon>
        <taxon>Bacillota</taxon>
        <taxon>Bacilli</taxon>
        <taxon>Bacillales</taxon>
        <taxon>Bacillaceae</taxon>
        <taxon>Bacillus</taxon>
    </lineage>
</organism>
<dbReference type="CDD" id="cd12797">
    <property type="entry name" value="M23_peptidase"/>
    <property type="match status" value="1"/>
</dbReference>
<dbReference type="InterPro" id="IPR011055">
    <property type="entry name" value="Dup_hybrid_motif"/>
</dbReference>
<feature type="region of interest" description="Disordered" evidence="1">
    <location>
        <begin position="1"/>
        <end position="25"/>
    </location>
</feature>
<dbReference type="InterPro" id="IPR050570">
    <property type="entry name" value="Cell_wall_metabolism_enzyme"/>
</dbReference>
<accession>A0ABT9WME1</accession>
<comment type="caution">
    <text evidence="4">The sequence shown here is derived from an EMBL/GenBank/DDBJ whole genome shotgun (WGS) entry which is preliminary data.</text>
</comment>
<dbReference type="InterPro" id="IPR016047">
    <property type="entry name" value="M23ase_b-sheet_dom"/>
</dbReference>
<evidence type="ECO:0000259" key="3">
    <source>
        <dbReference type="Pfam" id="PF01551"/>
    </source>
</evidence>
<evidence type="ECO:0000313" key="5">
    <source>
        <dbReference type="Proteomes" id="UP001223586"/>
    </source>
</evidence>
<dbReference type="Pfam" id="PF01551">
    <property type="entry name" value="Peptidase_M23"/>
    <property type="match status" value="1"/>
</dbReference>
<evidence type="ECO:0000313" key="4">
    <source>
        <dbReference type="EMBL" id="MDQ0174318.1"/>
    </source>
</evidence>
<gene>
    <name evidence="4" type="ORF">J2S08_000149</name>
</gene>
<sequence>MTNRADELRRRMARRKQQRDYERKKQASLFHEYGGSGLETNEEITYDSFSTSHHPQRFLNREAFTLKLLLSAVLVLLTAIIFRSPTTAFESSRAFIVKTMESEFQFAMLADWYERQFGSPLAILPSSKEKKNASFTDHAYVLPASGKVLTAFSKDERGILIETGDDAVVGAMKEGTVIFTGQKEDLGNTVIIQHPDQSESWYAYLETMTVKQYERVAAGEKIGIASYHKKDLAPTFYFAIKQDNQFIDPNKVINFE</sequence>
<dbReference type="EMBL" id="JAUSTT010000001">
    <property type="protein sequence ID" value="MDQ0174318.1"/>
    <property type="molecule type" value="Genomic_DNA"/>
</dbReference>